<reference evidence="14 15" key="1">
    <citation type="submission" date="2017-04" db="EMBL/GenBank/DDBJ databases">
        <authorList>
            <person name="Afonso C.L."/>
            <person name="Miller P.J."/>
            <person name="Scott M.A."/>
            <person name="Spackman E."/>
            <person name="Goraichik I."/>
            <person name="Dimitrov K.M."/>
            <person name="Suarez D.L."/>
            <person name="Swayne D.E."/>
        </authorList>
    </citation>
    <scope>NUCLEOTIDE SEQUENCE [LARGE SCALE GENOMIC DNA]</scope>
    <source>
        <strain evidence="14 15">DSM 5090</strain>
    </source>
</reference>
<evidence type="ECO:0000256" key="6">
    <source>
        <dbReference type="ARBA" id="ARBA00022723"/>
    </source>
</evidence>
<feature type="transmembrane region" description="Helical" evidence="12">
    <location>
        <begin position="16"/>
        <end position="42"/>
    </location>
</feature>
<evidence type="ECO:0000256" key="1">
    <source>
        <dbReference type="ARBA" id="ARBA00001947"/>
    </source>
</evidence>
<comment type="similarity">
    <text evidence="3">Belongs to the peptidase M50B family.</text>
</comment>
<evidence type="ECO:0000313" key="14">
    <source>
        <dbReference type="EMBL" id="SMC83050.1"/>
    </source>
</evidence>
<name>A0A1W2CCZ3_9FIRM</name>
<dbReference type="Proteomes" id="UP000192738">
    <property type="component" value="Unassembled WGS sequence"/>
</dbReference>
<proteinExistence type="inferred from homology"/>
<keyword evidence="8" id="KW-0862">Zinc</keyword>
<keyword evidence="9 12" id="KW-1133">Transmembrane helix</keyword>
<organism evidence="14 15">
    <name type="scientific">Sporomusa malonica</name>
    <dbReference type="NCBI Taxonomy" id="112901"/>
    <lineage>
        <taxon>Bacteria</taxon>
        <taxon>Bacillati</taxon>
        <taxon>Bacillota</taxon>
        <taxon>Negativicutes</taxon>
        <taxon>Selenomonadales</taxon>
        <taxon>Sporomusaceae</taxon>
        <taxon>Sporomusa</taxon>
    </lineage>
</organism>
<dbReference type="SUPFAM" id="SSF54631">
    <property type="entry name" value="CBS-domain pair"/>
    <property type="match status" value="1"/>
</dbReference>
<gene>
    <name evidence="14" type="ORF">SAMN04488500_11098</name>
</gene>
<evidence type="ECO:0000313" key="15">
    <source>
        <dbReference type="Proteomes" id="UP000192738"/>
    </source>
</evidence>
<keyword evidence="15" id="KW-1185">Reference proteome</keyword>
<evidence type="ECO:0000259" key="13">
    <source>
        <dbReference type="Pfam" id="PF02163"/>
    </source>
</evidence>
<keyword evidence="7" id="KW-0378">Hydrolase</keyword>
<dbReference type="RefSeq" id="WP_084576165.1">
    <property type="nucleotide sequence ID" value="NZ_CP155572.1"/>
</dbReference>
<dbReference type="GO" id="GO:0006508">
    <property type="term" value="P:proteolysis"/>
    <property type="evidence" value="ECO:0007669"/>
    <property type="project" value="UniProtKB-KW"/>
</dbReference>
<evidence type="ECO:0000256" key="2">
    <source>
        <dbReference type="ARBA" id="ARBA00004141"/>
    </source>
</evidence>
<keyword evidence="6" id="KW-0479">Metal-binding</keyword>
<keyword evidence="11 12" id="KW-0472">Membrane</keyword>
<dbReference type="PANTHER" id="PTHR39188">
    <property type="entry name" value="MEMBRANE-ASSOCIATED ZINC METALLOPROTEASE M50B"/>
    <property type="match status" value="1"/>
</dbReference>
<evidence type="ECO:0000256" key="11">
    <source>
        <dbReference type="ARBA" id="ARBA00023136"/>
    </source>
</evidence>
<dbReference type="EMBL" id="FWXI01000010">
    <property type="protein sequence ID" value="SMC83050.1"/>
    <property type="molecule type" value="Genomic_DNA"/>
</dbReference>
<dbReference type="GO" id="GO:0016020">
    <property type="term" value="C:membrane"/>
    <property type="evidence" value="ECO:0007669"/>
    <property type="project" value="UniProtKB-SubCell"/>
</dbReference>
<feature type="transmembrane region" description="Helical" evidence="12">
    <location>
        <begin position="179"/>
        <end position="199"/>
    </location>
</feature>
<dbReference type="OrthoDB" id="166377at2"/>
<keyword evidence="5 12" id="KW-0812">Transmembrane</keyword>
<comment type="cofactor">
    <cofactor evidence="1">
        <name>Zn(2+)</name>
        <dbReference type="ChEBI" id="CHEBI:29105"/>
    </cofactor>
</comment>
<evidence type="ECO:0000256" key="12">
    <source>
        <dbReference type="SAM" id="Phobius"/>
    </source>
</evidence>
<dbReference type="PANTHER" id="PTHR39188:SF3">
    <property type="entry name" value="STAGE IV SPORULATION PROTEIN FB"/>
    <property type="match status" value="1"/>
</dbReference>
<keyword evidence="4" id="KW-0645">Protease</keyword>
<evidence type="ECO:0000256" key="10">
    <source>
        <dbReference type="ARBA" id="ARBA00023049"/>
    </source>
</evidence>
<dbReference type="InterPro" id="IPR008915">
    <property type="entry name" value="Peptidase_M50"/>
</dbReference>
<keyword evidence="10" id="KW-0482">Metalloprotease</keyword>
<accession>A0A1W2CCZ3</accession>
<feature type="transmembrane region" description="Helical" evidence="12">
    <location>
        <begin position="117"/>
        <end position="134"/>
    </location>
</feature>
<protein>
    <submittedName>
        <fullName evidence="14">Stage IV sporulation protein FB</fullName>
    </submittedName>
</protein>
<dbReference type="GO" id="GO:0046872">
    <property type="term" value="F:metal ion binding"/>
    <property type="evidence" value="ECO:0007669"/>
    <property type="project" value="UniProtKB-KW"/>
</dbReference>
<dbReference type="InterPro" id="IPR046342">
    <property type="entry name" value="CBS_dom_sf"/>
</dbReference>
<evidence type="ECO:0000256" key="4">
    <source>
        <dbReference type="ARBA" id="ARBA00022670"/>
    </source>
</evidence>
<feature type="transmembrane region" description="Helical" evidence="12">
    <location>
        <begin position="84"/>
        <end position="105"/>
    </location>
</feature>
<dbReference type="AlphaFoldDB" id="A0A1W2CCZ3"/>
<dbReference type="STRING" id="112901.SAMN04488500_11098"/>
<comment type="subcellular location">
    <subcellularLocation>
        <location evidence="2">Membrane</location>
        <topology evidence="2">Multi-pass membrane protein</topology>
    </subcellularLocation>
</comment>
<feature type="domain" description="Peptidase M50" evidence="13">
    <location>
        <begin position="104"/>
        <end position="168"/>
    </location>
</feature>
<dbReference type="GO" id="GO:0008237">
    <property type="term" value="F:metallopeptidase activity"/>
    <property type="evidence" value="ECO:0007669"/>
    <property type="project" value="UniProtKB-KW"/>
</dbReference>
<feature type="transmembrane region" description="Helical" evidence="12">
    <location>
        <begin position="155"/>
        <end position="173"/>
    </location>
</feature>
<evidence type="ECO:0000256" key="5">
    <source>
        <dbReference type="ARBA" id="ARBA00022692"/>
    </source>
</evidence>
<evidence type="ECO:0000256" key="8">
    <source>
        <dbReference type="ARBA" id="ARBA00022833"/>
    </source>
</evidence>
<evidence type="ECO:0000256" key="7">
    <source>
        <dbReference type="ARBA" id="ARBA00022801"/>
    </source>
</evidence>
<dbReference type="Pfam" id="PF02163">
    <property type="entry name" value="Peptidase_M50"/>
    <property type="match status" value="1"/>
</dbReference>
<evidence type="ECO:0000256" key="3">
    <source>
        <dbReference type="ARBA" id="ARBA00007931"/>
    </source>
</evidence>
<dbReference type="CDD" id="cd06161">
    <property type="entry name" value="S2P-M50_SpoIVFB"/>
    <property type="match status" value="1"/>
</dbReference>
<evidence type="ECO:0000256" key="9">
    <source>
        <dbReference type="ARBA" id="ARBA00022989"/>
    </source>
</evidence>
<sequence length="293" mass="31874">MRAGKVAGVEIVLNNWFLALIALFAAAGLVSKLLLVFSAVLLHELAHMLMAGGLGYKVRQVEVLPFGAVARVERLADAGAASEIMIAAAGPLASLVLAAACYAQLTDSGSWQEVVRFYGEVNLMLALFNLLPALPLDGGRILRAMLSRRRDYREATAIVVTISHMISCMLVILAGMGYWIYHTINLTMLIAAGFLLITARAENNLAGFRAMRVLAGKKAELSGSGVMPTSHLTAMESAAISDVIQLFRPEEYYIIHIVDHDFRLCGALTETEVWERLLERGIKAKVNDFLNKS</sequence>